<dbReference type="PANTHER" id="PTHR18966">
    <property type="entry name" value="IONOTROPIC GLUTAMATE RECEPTOR"/>
    <property type="match status" value="1"/>
</dbReference>
<evidence type="ECO:0000256" key="9">
    <source>
        <dbReference type="ARBA" id="ARBA00023303"/>
    </source>
</evidence>
<dbReference type="Pfam" id="PF00060">
    <property type="entry name" value="Lig_chan"/>
    <property type="match status" value="1"/>
</dbReference>
<reference evidence="14" key="1">
    <citation type="submission" date="2005-08" db="EMBL/GenBank/DDBJ databases">
        <title>Complete sequence of Chlorobium chlorochromatii CaD3.</title>
        <authorList>
            <person name="Copeland A."/>
            <person name="Lucas S."/>
            <person name="Lapidus A."/>
            <person name="Barry K."/>
            <person name="Detter J.C."/>
            <person name="Glavina T."/>
            <person name="Hammon N."/>
            <person name="Israni S."/>
            <person name="Pitluck S."/>
            <person name="Bryant D."/>
            <person name="Schmutz J."/>
            <person name="Larimer F."/>
            <person name="Land M."/>
            <person name="Kyrpides N."/>
            <person name="Ivanova N."/>
            <person name="Richardson P."/>
        </authorList>
    </citation>
    <scope>NUCLEOTIDE SEQUENCE [LARGE SCALE GENOMIC DNA]</scope>
    <source>
        <strain evidence="14">CaD3</strain>
    </source>
</reference>
<dbReference type="InterPro" id="IPR015683">
    <property type="entry name" value="Ionotropic_Glu_rcpt"/>
</dbReference>
<dbReference type="KEGG" id="cch:Cag_0243"/>
<evidence type="ECO:0000256" key="5">
    <source>
        <dbReference type="ARBA" id="ARBA00023065"/>
    </source>
</evidence>
<dbReference type="InterPro" id="IPR001320">
    <property type="entry name" value="Iontro_rcpt_C"/>
</dbReference>
<keyword evidence="8" id="KW-0325">Glycoprotein</keyword>
<dbReference type="Gene3D" id="1.10.287.70">
    <property type="match status" value="1"/>
</dbReference>
<dbReference type="Gene3D" id="3.40.190.10">
    <property type="entry name" value="Periplasmic binding protein-like II"/>
    <property type="match status" value="2"/>
</dbReference>
<evidence type="ECO:0000259" key="13">
    <source>
        <dbReference type="SMART" id="SM00079"/>
    </source>
</evidence>
<feature type="transmembrane region" description="Helical" evidence="10">
    <location>
        <begin position="198"/>
        <end position="224"/>
    </location>
</feature>
<evidence type="ECO:0000256" key="7">
    <source>
        <dbReference type="ARBA" id="ARBA00023170"/>
    </source>
</evidence>
<feature type="chain" id="PRO_5004224107" evidence="11">
    <location>
        <begin position="20"/>
        <end position="352"/>
    </location>
</feature>
<keyword evidence="9" id="KW-0407">Ion channel</keyword>
<dbReference type="GO" id="GO:0015276">
    <property type="term" value="F:ligand-gated monoatomic ion channel activity"/>
    <property type="evidence" value="ECO:0007669"/>
    <property type="project" value="InterPro"/>
</dbReference>
<keyword evidence="3 10" id="KW-0812">Transmembrane</keyword>
<dbReference type="SUPFAM" id="SSF53850">
    <property type="entry name" value="Periplasmic binding protein-like II"/>
    <property type="match status" value="1"/>
</dbReference>
<dbReference type="InterPro" id="IPR001638">
    <property type="entry name" value="Solute-binding_3/MltF_N"/>
</dbReference>
<dbReference type="eggNOG" id="COG0834">
    <property type="taxonomic scope" value="Bacteria"/>
</dbReference>
<dbReference type="EMBL" id="CP000108">
    <property type="protein sequence ID" value="ABB27519.1"/>
    <property type="molecule type" value="Genomic_DNA"/>
</dbReference>
<dbReference type="SMART" id="SM00062">
    <property type="entry name" value="PBPb"/>
    <property type="match status" value="1"/>
</dbReference>
<evidence type="ECO:0000259" key="12">
    <source>
        <dbReference type="SMART" id="SM00062"/>
    </source>
</evidence>
<evidence type="ECO:0000256" key="10">
    <source>
        <dbReference type="SAM" id="Phobius"/>
    </source>
</evidence>
<proteinExistence type="predicted"/>
<comment type="subcellular location">
    <subcellularLocation>
        <location evidence="1">Membrane</location>
        <topology evidence="1">Multi-pass membrane protein</topology>
    </subcellularLocation>
</comment>
<evidence type="ECO:0000256" key="1">
    <source>
        <dbReference type="ARBA" id="ARBA00004141"/>
    </source>
</evidence>
<dbReference type="OrthoDB" id="9799090at2"/>
<feature type="transmembrane region" description="Helical" evidence="10">
    <location>
        <begin position="131"/>
        <end position="153"/>
    </location>
</feature>
<dbReference type="AlphaFoldDB" id="Q3AU06"/>
<dbReference type="GO" id="GO:0016020">
    <property type="term" value="C:membrane"/>
    <property type="evidence" value="ECO:0007669"/>
    <property type="project" value="UniProtKB-SubCell"/>
</dbReference>
<name>Q3AU06_CHLCH</name>
<keyword evidence="6 10" id="KW-0472">Membrane</keyword>
<dbReference type="SMART" id="SM00079">
    <property type="entry name" value="PBPe"/>
    <property type="match status" value="1"/>
</dbReference>
<accession>Q3AU06</accession>
<protein>
    <submittedName>
        <fullName evidence="14">Amino acid ABC transporter substrate-binding protein, PAAT family</fullName>
    </submittedName>
</protein>
<evidence type="ECO:0000313" key="14">
    <source>
        <dbReference type="EMBL" id="ABB27519.1"/>
    </source>
</evidence>
<dbReference type="STRING" id="340177.Cag_0243"/>
<feature type="signal peptide" evidence="11">
    <location>
        <begin position="1"/>
        <end position="19"/>
    </location>
</feature>
<evidence type="ECO:0000256" key="8">
    <source>
        <dbReference type="ARBA" id="ARBA00023180"/>
    </source>
</evidence>
<dbReference type="Pfam" id="PF00497">
    <property type="entry name" value="SBP_bac_3"/>
    <property type="match status" value="1"/>
</dbReference>
<keyword evidence="7" id="KW-0675">Receptor</keyword>
<keyword evidence="5" id="KW-0406">Ion transport</keyword>
<dbReference type="SUPFAM" id="SSF81324">
    <property type="entry name" value="Voltage-gated potassium channels"/>
    <property type="match status" value="1"/>
</dbReference>
<evidence type="ECO:0000256" key="4">
    <source>
        <dbReference type="ARBA" id="ARBA00022989"/>
    </source>
</evidence>
<sequence>MRLLSLFFLAFFFSLQSIAAENELIVATKHSPPFAMKNAEGEWEGISIDLMHALAEKGKSKLTFKEMSLTEMLKAVEQGEVDAAAAAITITKEREYLLDFSAPYFHSGLAIAVKEKETRWFHMIGRLFSPAFLQVLAALSLLLLISGFLVWLFERKKNSDHFGGTPAQGIWSGFWWAAVTMTTVGYGDKTPITLLGKLVALVWMFTSLMVISGFTAAMTTVLTVESLESEIKEFNDLYGKRVGTVKASSSSSYLEESTMKSKHFLTIQDALHALENDQIDAVVFDEPIMRYVLTLGDIHGVTIINQVLSPEYYAIALPQGSQLRETFNRNLLDITVSERWKKINNKYLNTKQ</sequence>
<evidence type="ECO:0000256" key="6">
    <source>
        <dbReference type="ARBA" id="ARBA00023136"/>
    </source>
</evidence>
<feature type="domain" description="Ionotropic glutamate receptor C-terminal" evidence="13">
    <location>
        <begin position="23"/>
        <end position="350"/>
    </location>
</feature>
<gene>
    <name evidence="14" type="ordered locus">Cag_0243</name>
</gene>
<keyword evidence="2" id="KW-0813">Transport</keyword>
<dbReference type="HOGENOM" id="CLU_019602_21_0_10"/>
<keyword evidence="11" id="KW-0732">Signal</keyword>
<evidence type="ECO:0000256" key="3">
    <source>
        <dbReference type="ARBA" id="ARBA00022692"/>
    </source>
</evidence>
<evidence type="ECO:0000256" key="11">
    <source>
        <dbReference type="SAM" id="SignalP"/>
    </source>
</evidence>
<organism evidence="14">
    <name type="scientific">Chlorobium chlorochromatii (strain CaD3)</name>
    <dbReference type="NCBI Taxonomy" id="340177"/>
    <lineage>
        <taxon>Bacteria</taxon>
        <taxon>Pseudomonadati</taxon>
        <taxon>Chlorobiota</taxon>
        <taxon>Chlorobiia</taxon>
        <taxon>Chlorobiales</taxon>
        <taxon>Chlorobiaceae</taxon>
        <taxon>Chlorobium/Pelodictyon group</taxon>
        <taxon>Chlorobium</taxon>
    </lineage>
</organism>
<feature type="domain" description="Solute-binding protein family 3/N-terminal" evidence="12">
    <location>
        <begin position="23"/>
        <end position="351"/>
    </location>
</feature>
<keyword evidence="4 10" id="KW-1133">Transmembrane helix</keyword>
<evidence type="ECO:0000256" key="2">
    <source>
        <dbReference type="ARBA" id="ARBA00022448"/>
    </source>
</evidence>